<protein>
    <submittedName>
        <fullName evidence="4">Uncharacterized protein</fullName>
    </submittedName>
</protein>
<evidence type="ECO:0000256" key="2">
    <source>
        <dbReference type="SAM" id="Phobius"/>
    </source>
</evidence>
<proteinExistence type="predicted"/>
<dbReference type="EMBL" id="JEMT01017796">
    <property type="protein sequence ID" value="EXX67384.1"/>
    <property type="molecule type" value="Genomic_DNA"/>
</dbReference>
<reference evidence="4 5" key="1">
    <citation type="submission" date="2014-02" db="EMBL/GenBank/DDBJ databases">
        <title>Single nucleus genome sequencing reveals high similarity among nuclei of an endomycorrhizal fungus.</title>
        <authorList>
            <person name="Lin K."/>
            <person name="Geurts R."/>
            <person name="Zhang Z."/>
            <person name="Limpens E."/>
            <person name="Saunders D.G."/>
            <person name="Mu D."/>
            <person name="Pang E."/>
            <person name="Cao H."/>
            <person name="Cha H."/>
            <person name="Lin T."/>
            <person name="Zhou Q."/>
            <person name="Shang Y."/>
            <person name="Li Y."/>
            <person name="Ivanov S."/>
            <person name="Sharma T."/>
            <person name="Velzen R.V."/>
            <person name="Ruijter N.D."/>
            <person name="Aanen D.K."/>
            <person name="Win J."/>
            <person name="Kamoun S."/>
            <person name="Bisseling T."/>
            <person name="Huang S."/>
        </authorList>
    </citation>
    <scope>NUCLEOTIDE SEQUENCE [LARGE SCALE GENOMIC DNA]</scope>
    <source>
        <strain evidence="5">DAOM197198w</strain>
    </source>
</reference>
<sequence>MTMTLKKYNVIIYFIILLNLVVNVVIAQENGASPTVSGEAKTIPSSTEGTENAVESCIKDTTCISANDTLKLCNGLIKTPDKYIEENIRSGVYKVEERSLAKCMCNQPYYDTLSKCLECFVNATGTEFKVSPEEEYKKQCEKIGVTFTQTMQISSGISPKYKWGLVGGIALVVLGLIGFATFKHYKKKKLTEKISAEGGGKLSTSNDKYPPPQSPSVHFRYQYGEYAPPADTPYYPPPPGGQDGQYPPPPPPPQQQHHGVQGGQGEQYPPPPQQHEGGQGGQSDSYYEGRF</sequence>
<keyword evidence="2" id="KW-0472">Membrane</keyword>
<evidence type="ECO:0000256" key="1">
    <source>
        <dbReference type="SAM" id="MobiDB-lite"/>
    </source>
</evidence>
<comment type="caution">
    <text evidence="4">The sequence shown here is derived from an EMBL/GenBank/DDBJ whole genome shotgun (WGS) entry which is preliminary data.</text>
</comment>
<organism evidence="4 5">
    <name type="scientific">Rhizophagus irregularis (strain DAOM 197198w)</name>
    <name type="common">Glomus intraradices</name>
    <dbReference type="NCBI Taxonomy" id="1432141"/>
    <lineage>
        <taxon>Eukaryota</taxon>
        <taxon>Fungi</taxon>
        <taxon>Fungi incertae sedis</taxon>
        <taxon>Mucoromycota</taxon>
        <taxon>Glomeromycotina</taxon>
        <taxon>Glomeromycetes</taxon>
        <taxon>Glomerales</taxon>
        <taxon>Glomeraceae</taxon>
        <taxon>Rhizophagus</taxon>
    </lineage>
</organism>
<feature type="signal peptide" evidence="3">
    <location>
        <begin position="1"/>
        <end position="27"/>
    </location>
</feature>
<dbReference type="OrthoDB" id="2396143at2759"/>
<feature type="chain" id="PRO_5001475761" evidence="3">
    <location>
        <begin position="28"/>
        <end position="291"/>
    </location>
</feature>
<dbReference type="Proteomes" id="UP000022910">
    <property type="component" value="Unassembled WGS sequence"/>
</dbReference>
<keyword evidence="2" id="KW-1133">Transmembrane helix</keyword>
<evidence type="ECO:0000256" key="3">
    <source>
        <dbReference type="SAM" id="SignalP"/>
    </source>
</evidence>
<evidence type="ECO:0000313" key="5">
    <source>
        <dbReference type="Proteomes" id="UP000022910"/>
    </source>
</evidence>
<name>A0A015KIK9_RHIIW</name>
<feature type="region of interest" description="Disordered" evidence="1">
    <location>
        <begin position="197"/>
        <end position="291"/>
    </location>
</feature>
<keyword evidence="2" id="KW-0812">Transmembrane</keyword>
<accession>A0A015KIK9</accession>
<keyword evidence="5" id="KW-1185">Reference proteome</keyword>
<gene>
    <name evidence="4" type="ORF">RirG_114870</name>
</gene>
<feature type="transmembrane region" description="Helical" evidence="2">
    <location>
        <begin position="161"/>
        <end position="182"/>
    </location>
</feature>
<dbReference type="HOGENOM" id="CLU_956927_0_0_1"/>
<dbReference type="STRING" id="1432141.A0A015KIK9"/>
<feature type="compositionally biased region" description="Pro residues" evidence="1">
    <location>
        <begin position="230"/>
        <end position="254"/>
    </location>
</feature>
<keyword evidence="3" id="KW-0732">Signal</keyword>
<dbReference type="AlphaFoldDB" id="A0A015KIK9"/>
<evidence type="ECO:0000313" key="4">
    <source>
        <dbReference type="EMBL" id="EXX67384.1"/>
    </source>
</evidence>